<feature type="binding site" evidence="7">
    <location>
        <position position="206"/>
    </location>
    <ligand>
        <name>substrate</name>
    </ligand>
</feature>
<comment type="similarity">
    <text evidence="7">Belongs to the class I-like SAM-binding methyltransferase superfamily. TrmB family.</text>
</comment>
<evidence type="ECO:0000256" key="3">
    <source>
        <dbReference type="ARBA" id="ARBA00022603"/>
    </source>
</evidence>
<dbReference type="InterPro" id="IPR029063">
    <property type="entry name" value="SAM-dependent_MTases_sf"/>
</dbReference>
<organism evidence="9 10">
    <name type="scientific">Dentiradicibacter hellwigii</name>
    <dbReference type="NCBI Taxonomy" id="3149053"/>
    <lineage>
        <taxon>Bacteria</taxon>
        <taxon>Pseudomonadati</taxon>
        <taxon>Pseudomonadota</taxon>
        <taxon>Betaproteobacteria</taxon>
        <taxon>Rhodocyclales</taxon>
        <taxon>Rhodocyclaceae</taxon>
        <taxon>Dentiradicibacter</taxon>
    </lineage>
</organism>
<dbReference type="PROSITE" id="PS51625">
    <property type="entry name" value="SAM_MT_TRMB"/>
    <property type="match status" value="1"/>
</dbReference>
<dbReference type="Pfam" id="PF02390">
    <property type="entry name" value="Methyltransf_4"/>
    <property type="match status" value="1"/>
</dbReference>
<sequence length="268" mass="29523">MGGARNDRGAPDGAAGGVRAGEPQEARAPQAQDDRGERDTARHRPIRSFVLRQGRVSNAQQRYYDEMMPKVGIPYADAPLDLDAVFGRTAPKILEIGFGMGETSAAIAAAHPENDYLGIEVHAPGVGSLCKLIAEKGLTNLRIIRHDAVEILRTMIAPASLAGVHIFFPDPWPKVRHHKRRLIQPPLVALLAGRLQTGGYLHCATDWEDYAMQMLAVLSAEPLLENTADGYAPRPDYRPLTKFEQRGLRLGHGVWDVIFRRKVIDTQT</sequence>
<dbReference type="Gene3D" id="3.40.50.150">
    <property type="entry name" value="Vaccinia Virus protein VP39"/>
    <property type="match status" value="1"/>
</dbReference>
<keyword evidence="3 7" id="KW-0489">Methyltransferase</keyword>
<proteinExistence type="inferred from homology"/>
<dbReference type="PANTHER" id="PTHR23417:SF14">
    <property type="entry name" value="PENTACOTRIPEPTIDE-REPEAT REGION OF PRORP DOMAIN-CONTAINING PROTEIN"/>
    <property type="match status" value="1"/>
</dbReference>
<dbReference type="Proteomes" id="UP001574673">
    <property type="component" value="Unassembled WGS sequence"/>
</dbReference>
<feature type="binding site" evidence="7">
    <location>
        <position position="170"/>
    </location>
    <ligand>
        <name>S-adenosyl-L-methionine</name>
        <dbReference type="ChEBI" id="CHEBI:59789"/>
    </ligand>
</feature>
<feature type="binding site" evidence="7">
    <location>
        <begin position="241"/>
        <end position="244"/>
    </location>
    <ligand>
        <name>substrate</name>
    </ligand>
</feature>
<dbReference type="EC" id="2.1.1.33" evidence="7"/>
<feature type="binding site" evidence="7">
    <location>
        <position position="174"/>
    </location>
    <ligand>
        <name>substrate</name>
    </ligand>
</feature>
<feature type="binding site" evidence="7">
    <location>
        <position position="95"/>
    </location>
    <ligand>
        <name>S-adenosyl-L-methionine</name>
        <dbReference type="ChEBI" id="CHEBI:59789"/>
    </ligand>
</feature>
<feature type="compositionally biased region" description="Basic and acidic residues" evidence="8">
    <location>
        <begin position="1"/>
        <end position="10"/>
    </location>
</feature>
<evidence type="ECO:0000313" key="9">
    <source>
        <dbReference type="EMBL" id="MFA9949768.1"/>
    </source>
</evidence>
<evidence type="ECO:0000256" key="2">
    <source>
        <dbReference type="ARBA" id="ARBA00003015"/>
    </source>
</evidence>
<comment type="function">
    <text evidence="2 7">Catalyzes the formation of N(7)-methylguanine at position 46 (m7G46) in tRNA.</text>
</comment>
<keyword evidence="4 7" id="KW-0808">Transferase</keyword>
<dbReference type="SUPFAM" id="SSF53335">
    <property type="entry name" value="S-adenosyl-L-methionine-dependent methyltransferases"/>
    <property type="match status" value="1"/>
</dbReference>
<evidence type="ECO:0000256" key="7">
    <source>
        <dbReference type="HAMAP-Rule" id="MF_01057"/>
    </source>
</evidence>
<keyword evidence="10" id="KW-1185">Reference proteome</keyword>
<dbReference type="HAMAP" id="MF_01057">
    <property type="entry name" value="tRNA_methyltr_TrmB"/>
    <property type="match status" value="1"/>
</dbReference>
<evidence type="ECO:0000256" key="6">
    <source>
        <dbReference type="ARBA" id="ARBA00022694"/>
    </source>
</evidence>
<dbReference type="PANTHER" id="PTHR23417">
    <property type="entry name" value="3-DEOXY-D-MANNO-OCTULOSONIC-ACID TRANSFERASE/TRNA GUANINE-N 7 - -METHYLTRANSFERASE"/>
    <property type="match status" value="1"/>
</dbReference>
<feature type="binding site" evidence="7">
    <location>
        <position position="120"/>
    </location>
    <ligand>
        <name>S-adenosyl-L-methionine</name>
        <dbReference type="ChEBI" id="CHEBI:59789"/>
    </ligand>
</feature>
<accession>A0ABV4UE75</accession>
<comment type="caution">
    <text evidence="7">Lacks conserved residue(s) required for the propagation of feature annotation.</text>
</comment>
<name>A0ABV4UE75_9RHOO</name>
<feature type="binding site" evidence="7">
    <location>
        <position position="147"/>
    </location>
    <ligand>
        <name>S-adenosyl-L-methionine</name>
        <dbReference type="ChEBI" id="CHEBI:59789"/>
    </ligand>
</feature>
<feature type="region of interest" description="Disordered" evidence="8">
    <location>
        <begin position="1"/>
        <end position="48"/>
    </location>
</feature>
<keyword evidence="5 7" id="KW-0949">S-adenosyl-L-methionine</keyword>
<evidence type="ECO:0000256" key="5">
    <source>
        <dbReference type="ARBA" id="ARBA00022691"/>
    </source>
</evidence>
<comment type="catalytic activity">
    <reaction evidence="1 7">
        <text>guanosine(46) in tRNA + S-adenosyl-L-methionine = N(7)-methylguanosine(46) in tRNA + S-adenosyl-L-homocysteine</text>
        <dbReference type="Rhea" id="RHEA:42708"/>
        <dbReference type="Rhea" id="RHEA-COMP:10188"/>
        <dbReference type="Rhea" id="RHEA-COMP:10189"/>
        <dbReference type="ChEBI" id="CHEBI:57856"/>
        <dbReference type="ChEBI" id="CHEBI:59789"/>
        <dbReference type="ChEBI" id="CHEBI:74269"/>
        <dbReference type="ChEBI" id="CHEBI:74480"/>
        <dbReference type="EC" id="2.1.1.33"/>
    </reaction>
</comment>
<dbReference type="InterPro" id="IPR003358">
    <property type="entry name" value="tRNA_(Gua-N-7)_MeTrfase_Trmb"/>
</dbReference>
<reference evidence="10" key="1">
    <citation type="submission" date="2024-06" db="EMBL/GenBank/DDBJ databases">
        <title>Radixoralia hellwigii gen. nov., sp nov., isolated from a root canal in the human oral cavity.</title>
        <authorList>
            <person name="Bartsch S."/>
            <person name="Wittmer A."/>
            <person name="Schulz A.-K."/>
            <person name="Neumann-Schaal M."/>
            <person name="Wolf J."/>
            <person name="Gronow S."/>
            <person name="Tennert C."/>
            <person name="Haecker G."/>
            <person name="Cieplik F."/>
            <person name="Al-Ahmad A."/>
        </authorList>
    </citation>
    <scope>NUCLEOTIDE SEQUENCE [LARGE SCALE GENOMIC DNA]</scope>
    <source>
        <strain evidence="10">Wk13</strain>
    </source>
</reference>
<dbReference type="RefSeq" id="WP_418890876.1">
    <property type="nucleotide sequence ID" value="NZ_JBEUWX010000002.1"/>
</dbReference>
<dbReference type="NCBIfam" id="TIGR00091">
    <property type="entry name" value="tRNA (guanosine(46)-N7)-methyltransferase TrmB"/>
    <property type="match status" value="1"/>
</dbReference>
<gene>
    <name evidence="7 9" type="primary">trmB</name>
    <name evidence="9" type="ORF">ABCS64_05400</name>
</gene>
<dbReference type="GO" id="GO:0008176">
    <property type="term" value="F:tRNA (guanine(46)-N7)-methyltransferase activity"/>
    <property type="evidence" value="ECO:0007669"/>
    <property type="project" value="UniProtKB-EC"/>
</dbReference>
<keyword evidence="6 7" id="KW-0819">tRNA processing</keyword>
<evidence type="ECO:0000256" key="1">
    <source>
        <dbReference type="ARBA" id="ARBA00000142"/>
    </source>
</evidence>
<dbReference type="InterPro" id="IPR055361">
    <property type="entry name" value="tRNA_methyltr_TrmB_bact"/>
</dbReference>
<evidence type="ECO:0000313" key="10">
    <source>
        <dbReference type="Proteomes" id="UP001574673"/>
    </source>
</evidence>
<comment type="pathway">
    <text evidence="7">tRNA modification; N(7)-methylguanine-tRNA biosynthesis.</text>
</comment>
<dbReference type="EMBL" id="JBEUWX010000002">
    <property type="protein sequence ID" value="MFA9949768.1"/>
    <property type="molecule type" value="Genomic_DNA"/>
</dbReference>
<protein>
    <recommendedName>
        <fullName evidence="7">tRNA (guanine-N(7)-)-methyltransferase</fullName>
        <ecNumber evidence="7">2.1.1.33</ecNumber>
    </recommendedName>
    <alternativeName>
        <fullName evidence="7">tRNA (guanine(46)-N(7))-methyltransferase</fullName>
    </alternativeName>
    <alternativeName>
        <fullName evidence="7">tRNA(m7G46)-methyltransferase</fullName>
    </alternativeName>
</protein>
<feature type="compositionally biased region" description="Basic and acidic residues" evidence="8">
    <location>
        <begin position="32"/>
        <end position="42"/>
    </location>
</feature>
<evidence type="ECO:0000256" key="8">
    <source>
        <dbReference type="SAM" id="MobiDB-lite"/>
    </source>
</evidence>
<comment type="caution">
    <text evidence="9">The sequence shown here is derived from an EMBL/GenBank/DDBJ whole genome shotgun (WGS) entry which is preliminary data.</text>
</comment>
<evidence type="ECO:0000256" key="4">
    <source>
        <dbReference type="ARBA" id="ARBA00022679"/>
    </source>
</evidence>